<dbReference type="EMBL" id="JARIHO010000007">
    <property type="protein sequence ID" value="KAJ7358246.1"/>
    <property type="molecule type" value="Genomic_DNA"/>
</dbReference>
<comment type="caution">
    <text evidence="1">The sequence shown here is derived from an EMBL/GenBank/DDBJ whole genome shotgun (WGS) entry which is preliminary data.</text>
</comment>
<dbReference type="AlphaFoldDB" id="A0AAD7AHY4"/>
<proteinExistence type="predicted"/>
<keyword evidence="2" id="KW-1185">Reference proteome</keyword>
<evidence type="ECO:0000313" key="2">
    <source>
        <dbReference type="Proteomes" id="UP001218218"/>
    </source>
</evidence>
<accession>A0AAD7AHY4</accession>
<gene>
    <name evidence="1" type="ORF">DFH08DRAFT_848118</name>
</gene>
<name>A0AAD7AHY4_9AGAR</name>
<dbReference type="Proteomes" id="UP001218218">
    <property type="component" value="Unassembled WGS sequence"/>
</dbReference>
<organism evidence="1 2">
    <name type="scientific">Mycena albidolilacea</name>
    <dbReference type="NCBI Taxonomy" id="1033008"/>
    <lineage>
        <taxon>Eukaryota</taxon>
        <taxon>Fungi</taxon>
        <taxon>Dikarya</taxon>
        <taxon>Basidiomycota</taxon>
        <taxon>Agaricomycotina</taxon>
        <taxon>Agaricomycetes</taxon>
        <taxon>Agaricomycetidae</taxon>
        <taxon>Agaricales</taxon>
        <taxon>Marasmiineae</taxon>
        <taxon>Mycenaceae</taxon>
        <taxon>Mycena</taxon>
    </lineage>
</organism>
<sequence length="281" mass="30845">MDLDFESTLESGLSLDDAAKNARGIGSLDLFQYHELCYWHQSQAVTTKLVANQAALNLGAVVSLDSLKDGEWVEIASLTGLDFYCDLSHSAAGLGVGELVQNGWTRYKACDVFGTTVSYRLGIRRGQSWLSQANHIFSQCHITSNHEKYAMVTAITFEFKIPPPPTSAPVGYLFVCPMERFQIGPHSFRWPASPAWSLDRSGASILSTEEATHMGFPGMESIAAVRTRSYDASVYAGLRKFHEAKGFDAESQDVARHLGVPLYQVPDREEGSFAHGATTQL</sequence>
<protein>
    <submittedName>
        <fullName evidence="1">Uncharacterized protein</fullName>
    </submittedName>
</protein>
<reference evidence="1" key="1">
    <citation type="submission" date="2023-03" db="EMBL/GenBank/DDBJ databases">
        <title>Massive genome expansion in bonnet fungi (Mycena s.s.) driven by repeated elements and novel gene families across ecological guilds.</title>
        <authorList>
            <consortium name="Lawrence Berkeley National Laboratory"/>
            <person name="Harder C.B."/>
            <person name="Miyauchi S."/>
            <person name="Viragh M."/>
            <person name="Kuo A."/>
            <person name="Thoen E."/>
            <person name="Andreopoulos B."/>
            <person name="Lu D."/>
            <person name="Skrede I."/>
            <person name="Drula E."/>
            <person name="Henrissat B."/>
            <person name="Morin E."/>
            <person name="Kohler A."/>
            <person name="Barry K."/>
            <person name="LaButti K."/>
            <person name="Morin E."/>
            <person name="Salamov A."/>
            <person name="Lipzen A."/>
            <person name="Mereny Z."/>
            <person name="Hegedus B."/>
            <person name="Baldrian P."/>
            <person name="Stursova M."/>
            <person name="Weitz H."/>
            <person name="Taylor A."/>
            <person name="Grigoriev I.V."/>
            <person name="Nagy L.G."/>
            <person name="Martin F."/>
            <person name="Kauserud H."/>
        </authorList>
    </citation>
    <scope>NUCLEOTIDE SEQUENCE</scope>
    <source>
        <strain evidence="1">CBHHK002</strain>
    </source>
</reference>
<evidence type="ECO:0000313" key="1">
    <source>
        <dbReference type="EMBL" id="KAJ7358246.1"/>
    </source>
</evidence>